<evidence type="ECO:0000313" key="2">
    <source>
        <dbReference type="EMBL" id="PMD17392.1"/>
    </source>
</evidence>
<dbReference type="EMBL" id="KZ613500">
    <property type="protein sequence ID" value="PMD17392.1"/>
    <property type="molecule type" value="Genomic_DNA"/>
</dbReference>
<dbReference type="AlphaFoldDB" id="A0A2J6PTP8"/>
<reference evidence="2 3" key="1">
    <citation type="submission" date="2016-05" db="EMBL/GenBank/DDBJ databases">
        <title>A degradative enzymes factory behind the ericoid mycorrhizal symbiosis.</title>
        <authorList>
            <consortium name="DOE Joint Genome Institute"/>
            <person name="Martino E."/>
            <person name="Morin E."/>
            <person name="Grelet G."/>
            <person name="Kuo A."/>
            <person name="Kohler A."/>
            <person name="Daghino S."/>
            <person name="Barry K."/>
            <person name="Choi C."/>
            <person name="Cichocki N."/>
            <person name="Clum A."/>
            <person name="Copeland A."/>
            <person name="Hainaut M."/>
            <person name="Haridas S."/>
            <person name="Labutti K."/>
            <person name="Lindquist E."/>
            <person name="Lipzen A."/>
            <person name="Khouja H.-R."/>
            <person name="Murat C."/>
            <person name="Ohm R."/>
            <person name="Olson A."/>
            <person name="Spatafora J."/>
            <person name="Veneault-Fourrey C."/>
            <person name="Henrissat B."/>
            <person name="Grigoriev I."/>
            <person name="Martin F."/>
            <person name="Perotto S."/>
        </authorList>
    </citation>
    <scope>NUCLEOTIDE SEQUENCE [LARGE SCALE GENOMIC DNA]</scope>
    <source>
        <strain evidence="2 3">UAMH 7357</strain>
    </source>
</reference>
<protein>
    <recommendedName>
        <fullName evidence="1">2EXR domain-containing protein</fullName>
    </recommendedName>
</protein>
<feature type="non-terminal residue" evidence="2">
    <location>
        <position position="95"/>
    </location>
</feature>
<dbReference type="Pfam" id="PF20150">
    <property type="entry name" value="2EXR"/>
    <property type="match status" value="1"/>
</dbReference>
<accession>A0A2J6PTP8</accession>
<gene>
    <name evidence="2" type="ORF">NA56DRAFT_579105</name>
</gene>
<name>A0A2J6PTP8_9HELO</name>
<evidence type="ECO:0000313" key="3">
    <source>
        <dbReference type="Proteomes" id="UP000235672"/>
    </source>
</evidence>
<evidence type="ECO:0000259" key="1">
    <source>
        <dbReference type="Pfam" id="PF20150"/>
    </source>
</evidence>
<dbReference type="InterPro" id="IPR045518">
    <property type="entry name" value="2EXR"/>
</dbReference>
<dbReference type="OrthoDB" id="3557569at2759"/>
<keyword evidence="3" id="KW-1185">Reference proteome</keyword>
<sequence length="95" mass="10870">MEVYDIISSTYLPGKSPINSLARFTLFPMLPFELRRIIWRYSLPRRRVVGVLYNDKTGECKSRCPIPTALHVNSEARGVALESYELVFSTQMANS</sequence>
<organism evidence="2 3">
    <name type="scientific">Hyaloscypha hepaticicola</name>
    <dbReference type="NCBI Taxonomy" id="2082293"/>
    <lineage>
        <taxon>Eukaryota</taxon>
        <taxon>Fungi</taxon>
        <taxon>Dikarya</taxon>
        <taxon>Ascomycota</taxon>
        <taxon>Pezizomycotina</taxon>
        <taxon>Leotiomycetes</taxon>
        <taxon>Helotiales</taxon>
        <taxon>Hyaloscyphaceae</taxon>
        <taxon>Hyaloscypha</taxon>
    </lineage>
</organism>
<dbReference type="PANTHER" id="PTHR35910">
    <property type="entry name" value="2EXR DOMAIN-CONTAINING PROTEIN"/>
    <property type="match status" value="1"/>
</dbReference>
<feature type="domain" description="2EXR" evidence="1">
    <location>
        <begin position="24"/>
        <end position="92"/>
    </location>
</feature>
<dbReference type="PANTHER" id="PTHR35910:SF1">
    <property type="entry name" value="2EXR DOMAIN-CONTAINING PROTEIN"/>
    <property type="match status" value="1"/>
</dbReference>
<proteinExistence type="predicted"/>
<dbReference type="Proteomes" id="UP000235672">
    <property type="component" value="Unassembled WGS sequence"/>
</dbReference>